<organism evidence="2 3">
    <name type="scientific">Candidatus Clostridium stratigraminis</name>
    <dbReference type="NCBI Taxonomy" id="3381661"/>
    <lineage>
        <taxon>Bacteria</taxon>
        <taxon>Bacillati</taxon>
        <taxon>Bacillota</taxon>
        <taxon>Clostridia</taxon>
        <taxon>Eubacteriales</taxon>
        <taxon>Clostridiaceae</taxon>
        <taxon>Clostridium</taxon>
    </lineage>
</organism>
<reference evidence="2 3" key="1">
    <citation type="submission" date="2024-11" db="EMBL/GenBank/DDBJ databases">
        <authorList>
            <person name="Heng Y.C."/>
            <person name="Lim A.C.H."/>
            <person name="Lee J.K.Y."/>
            <person name="Kittelmann S."/>
        </authorList>
    </citation>
    <scope>NUCLEOTIDE SEQUENCE [LARGE SCALE GENOMIC DNA]</scope>
    <source>
        <strain evidence="2 3">WILCCON 0185</strain>
    </source>
</reference>
<proteinExistence type="predicted"/>
<evidence type="ECO:0000256" key="1">
    <source>
        <dbReference type="ARBA" id="ARBA00003863"/>
    </source>
</evidence>
<sequence>MGKTPLKKVIKAKLKSNRQLTELERLREKIKYEIAEELGLREKVDRLGWSGLTAEETGRIGGIMTKRKKDMKLPKNKEIIMKNGYADYKFDGEEK</sequence>
<accession>A0ABW8T670</accession>
<evidence type="ECO:0000313" key="2">
    <source>
        <dbReference type="EMBL" id="MFL0247915.1"/>
    </source>
</evidence>
<protein>
    <submittedName>
        <fullName evidence="2">Small, acid-soluble spore protein, alpha/beta type</fullName>
    </submittedName>
</protein>
<name>A0ABW8T670_9CLOT</name>
<keyword evidence="3" id="KW-1185">Reference proteome</keyword>
<comment type="caution">
    <text evidence="2">The sequence shown here is derived from an EMBL/GenBank/DDBJ whole genome shotgun (WGS) entry which is preliminary data.</text>
</comment>
<dbReference type="Pfam" id="PF00269">
    <property type="entry name" value="SASP"/>
    <property type="match status" value="1"/>
</dbReference>
<evidence type="ECO:0000313" key="3">
    <source>
        <dbReference type="Proteomes" id="UP001623591"/>
    </source>
</evidence>
<comment type="function">
    <text evidence="1">SASP are bound to spore DNA. They are double-stranded DNA-binding proteins that cause DNA to change to an a-like conformation. They protect the DNA backbone from chemical and enzymatic cleavage and are thus involved in dormant spore's high resistance to UV light.</text>
</comment>
<dbReference type="RefSeq" id="WP_406770344.1">
    <property type="nucleotide sequence ID" value="NZ_JBJHZZ010000010.1"/>
</dbReference>
<dbReference type="InterPro" id="IPR001448">
    <property type="entry name" value="SASP_alpha/beta-type"/>
</dbReference>
<dbReference type="InterPro" id="IPR038300">
    <property type="entry name" value="SASP_sf_alpha/beta"/>
</dbReference>
<dbReference type="Proteomes" id="UP001623591">
    <property type="component" value="Unassembled WGS sequence"/>
</dbReference>
<dbReference type="Gene3D" id="6.10.10.80">
    <property type="entry name" value="Small, acid-soluble spore protein, alpha/beta type-like"/>
    <property type="match status" value="1"/>
</dbReference>
<gene>
    <name evidence="2" type="ORF">ACJDUG_13125</name>
</gene>
<dbReference type="EMBL" id="JBJHZZ010000010">
    <property type="protein sequence ID" value="MFL0247915.1"/>
    <property type="molecule type" value="Genomic_DNA"/>
</dbReference>